<dbReference type="RefSeq" id="WP_003546673.1">
    <property type="nucleotide sequence ID" value="NC_006814.3"/>
</dbReference>
<dbReference type="InterPro" id="IPR012902">
    <property type="entry name" value="N_methyl_site"/>
</dbReference>
<evidence type="ECO:0000313" key="11">
    <source>
        <dbReference type="EMBL" id="AAV42605.1"/>
    </source>
</evidence>
<dbReference type="EMBL" id="CP000033">
    <property type="protein sequence ID" value="AAV42605.1"/>
    <property type="molecule type" value="Genomic_DNA"/>
</dbReference>
<comment type="similarity">
    <text evidence="9">Belongs to the ComGC family.</text>
</comment>
<evidence type="ECO:0000256" key="8">
    <source>
        <dbReference type="ARBA" id="ARBA00023287"/>
    </source>
</evidence>
<evidence type="ECO:0000256" key="9">
    <source>
        <dbReference type="ARBA" id="ARBA00043982"/>
    </source>
</evidence>
<keyword evidence="4" id="KW-0488">Methylation</keyword>
<evidence type="ECO:0000256" key="7">
    <source>
        <dbReference type="ARBA" id="ARBA00023136"/>
    </source>
</evidence>
<dbReference type="NCBIfam" id="NF040999">
    <property type="entry name" value="pilin_ComGC"/>
    <property type="match status" value="1"/>
</dbReference>
<keyword evidence="3" id="KW-1003">Cell membrane</keyword>
<dbReference type="AlphaFoldDB" id="Q5FL19"/>
<evidence type="ECO:0000256" key="2">
    <source>
        <dbReference type="ARBA" id="ARBA00004241"/>
    </source>
</evidence>
<dbReference type="HOGENOM" id="CLU_091705_9_3_9"/>
<dbReference type="GO" id="GO:0015628">
    <property type="term" value="P:protein secretion by the type II secretion system"/>
    <property type="evidence" value="ECO:0007669"/>
    <property type="project" value="InterPro"/>
</dbReference>
<dbReference type="GO" id="GO:0015627">
    <property type="term" value="C:type II protein secretion system complex"/>
    <property type="evidence" value="ECO:0007669"/>
    <property type="project" value="InterPro"/>
</dbReference>
<evidence type="ECO:0000256" key="1">
    <source>
        <dbReference type="ARBA" id="ARBA00004162"/>
    </source>
</evidence>
<dbReference type="GO" id="GO:0030420">
    <property type="term" value="P:establishment of competence for transformation"/>
    <property type="evidence" value="ECO:0007669"/>
    <property type="project" value="UniProtKB-KW"/>
</dbReference>
<dbReference type="PIRSF" id="PIRSF029928">
    <property type="entry name" value="Late_competence_ComGC"/>
    <property type="match status" value="1"/>
</dbReference>
<keyword evidence="8" id="KW-0178">Competence</keyword>
<protein>
    <submittedName>
        <fullName evidence="11">Putative Competence protein</fullName>
    </submittedName>
</protein>
<dbReference type="PATRIC" id="fig|272621.13.peg.700"/>
<feature type="transmembrane region" description="Helical" evidence="10">
    <location>
        <begin position="21"/>
        <end position="42"/>
    </location>
</feature>
<comment type="subcellular location">
    <subcellularLocation>
        <location evidence="1">Cell membrane</location>
        <topology evidence="1">Single-pass membrane protein</topology>
    </subcellularLocation>
    <subcellularLocation>
        <location evidence="2">Cell surface</location>
    </subcellularLocation>
</comment>
<dbReference type="GO" id="GO:0005886">
    <property type="term" value="C:plasma membrane"/>
    <property type="evidence" value="ECO:0007669"/>
    <property type="project" value="UniProtKB-SubCell"/>
</dbReference>
<evidence type="ECO:0000256" key="4">
    <source>
        <dbReference type="ARBA" id="ARBA00022481"/>
    </source>
</evidence>
<reference evidence="11 12" key="1">
    <citation type="journal article" date="2005" name="Proc. Natl. Acad. Sci. U.S.A.">
        <title>Complete genome sequence of the probiotic lactic acid bacterium Lactobacillus acidophilus NCFM.</title>
        <authorList>
            <person name="Altermann E."/>
            <person name="Russell W.M."/>
            <person name="Azcarate-Peril M.A."/>
            <person name="Barrangou R."/>
            <person name="Buck B.L."/>
            <person name="McAuliffe O."/>
            <person name="Souther N."/>
            <person name="Dobson A."/>
            <person name="Duong T."/>
            <person name="Callanan M."/>
            <person name="Lick S."/>
            <person name="Hamrick A."/>
            <person name="Cano R."/>
            <person name="Klaenhammer T.R."/>
        </authorList>
    </citation>
    <scope>NUCLEOTIDE SEQUENCE [LARGE SCALE GENOMIC DNA]</scope>
    <source>
        <strain evidence="12">ATCC 700396 / NCK56 / N2 / NCFM</strain>
    </source>
</reference>
<dbReference type="SUPFAM" id="SSF54523">
    <property type="entry name" value="Pili subunits"/>
    <property type="match status" value="1"/>
</dbReference>
<proteinExistence type="inferred from homology"/>
<dbReference type="InterPro" id="IPR000983">
    <property type="entry name" value="Bac_GSPG_pilin"/>
</dbReference>
<dbReference type="Gene3D" id="3.30.700.10">
    <property type="entry name" value="Glycoprotein, Type 4 Pilin"/>
    <property type="match status" value="1"/>
</dbReference>
<dbReference type="BioCyc" id="LACI272621:G1G49-753-MONOMER"/>
<dbReference type="PRINTS" id="PR00813">
    <property type="entry name" value="BCTERIALGSPG"/>
</dbReference>
<dbReference type="PROSITE" id="PS00409">
    <property type="entry name" value="PROKAR_NTER_METHYL"/>
    <property type="match status" value="1"/>
</dbReference>
<dbReference type="NCBIfam" id="TIGR02532">
    <property type="entry name" value="IV_pilin_GFxxxE"/>
    <property type="match status" value="1"/>
</dbReference>
<keyword evidence="6 10" id="KW-1133">Transmembrane helix</keyword>
<evidence type="ECO:0000256" key="3">
    <source>
        <dbReference type="ARBA" id="ARBA00022475"/>
    </source>
</evidence>
<keyword evidence="12" id="KW-1185">Reference proteome</keyword>
<dbReference type="OrthoDB" id="2327388at2"/>
<dbReference type="Pfam" id="PF07963">
    <property type="entry name" value="N_methyl"/>
    <property type="match status" value="1"/>
</dbReference>
<keyword evidence="5 10" id="KW-0812">Transmembrane</keyword>
<sequence length="119" mass="13582">MKNKIKRYLLNILAKSRRQEGFTLIEMVVVIAIIVILVLLIVPNLLGQKKKAETKTGDAFKVTIQTQVELYKDDKGKLPASFDELVKNDYLTEDQKKKAEEKKYSINKDGEVEISKNQG</sequence>
<evidence type="ECO:0000313" key="12">
    <source>
        <dbReference type="Proteomes" id="UP000006381"/>
    </source>
</evidence>
<accession>Q5FL19</accession>
<dbReference type="InterPro" id="IPR045584">
    <property type="entry name" value="Pilin-like"/>
</dbReference>
<evidence type="ECO:0000256" key="6">
    <source>
        <dbReference type="ARBA" id="ARBA00022989"/>
    </source>
</evidence>
<organism evidence="12">
    <name type="scientific">Lactobacillus acidophilus (strain ATCC 700396 / NCK56 / N2 / NCFM)</name>
    <dbReference type="NCBI Taxonomy" id="272621"/>
    <lineage>
        <taxon>Bacteria</taxon>
        <taxon>Bacillati</taxon>
        <taxon>Bacillota</taxon>
        <taxon>Bacilli</taxon>
        <taxon>Lactobacillales</taxon>
        <taxon>Lactobacillaceae</taxon>
        <taxon>Lactobacillus</taxon>
    </lineage>
</organism>
<name>Q5FL19_LACAC</name>
<dbReference type="Proteomes" id="UP000006381">
    <property type="component" value="Chromosome"/>
</dbReference>
<dbReference type="GeneID" id="93290142"/>
<dbReference type="GO" id="GO:0009986">
    <property type="term" value="C:cell surface"/>
    <property type="evidence" value="ECO:0007669"/>
    <property type="project" value="UniProtKB-SubCell"/>
</dbReference>
<evidence type="ECO:0000256" key="10">
    <source>
        <dbReference type="SAM" id="Phobius"/>
    </source>
</evidence>
<dbReference type="InterPro" id="IPR016940">
    <property type="entry name" value="ComGC"/>
</dbReference>
<dbReference type="STRING" id="272621.LBA0737"/>
<evidence type="ECO:0000256" key="5">
    <source>
        <dbReference type="ARBA" id="ARBA00022692"/>
    </source>
</evidence>
<keyword evidence="7 10" id="KW-0472">Membrane</keyword>
<gene>
    <name evidence="11" type="ordered locus">LBA0737</name>
</gene>
<dbReference type="KEGG" id="lac:LBA0737"/>
<dbReference type="eggNOG" id="COG4537">
    <property type="taxonomic scope" value="Bacteria"/>
</dbReference>
<dbReference type="PANTHER" id="PTHR30093">
    <property type="entry name" value="GENERAL SECRETION PATHWAY PROTEIN G"/>
    <property type="match status" value="1"/>
</dbReference>